<dbReference type="GO" id="GO:0032936">
    <property type="term" value="C:SREBP-SCAP complex"/>
    <property type="evidence" value="ECO:0007669"/>
    <property type="project" value="TreeGrafter"/>
</dbReference>
<dbReference type="InterPro" id="IPR057041">
    <property type="entry name" value="SCAP_N"/>
</dbReference>
<dbReference type="PANTHER" id="PTHR46378">
    <property type="entry name" value="STEROL REGULATORY ELEMENT-BINDING PROTEIN CLEAVAGE-ACTIVATING PROTEIN"/>
    <property type="match status" value="1"/>
</dbReference>
<evidence type="ECO:0000256" key="5">
    <source>
        <dbReference type="ARBA" id="ARBA00019541"/>
    </source>
</evidence>
<evidence type="ECO:0000256" key="12">
    <source>
        <dbReference type="ARBA" id="ARBA00023121"/>
    </source>
</evidence>
<evidence type="ECO:0000256" key="1">
    <source>
        <dbReference type="ARBA" id="ARBA00004240"/>
    </source>
</evidence>
<keyword evidence="9" id="KW-0256">Endoplasmic reticulum</keyword>
<evidence type="ECO:0000256" key="14">
    <source>
        <dbReference type="ARBA" id="ARBA00023166"/>
    </source>
</evidence>
<dbReference type="AlphaFoldDB" id="A0A0A9YBG3"/>
<keyword evidence="14" id="KW-1207">Sterol metabolism</keyword>
<dbReference type="GO" id="GO:0045540">
    <property type="term" value="P:regulation of cholesterol biosynthetic process"/>
    <property type="evidence" value="ECO:0007669"/>
    <property type="project" value="TreeGrafter"/>
</dbReference>
<evidence type="ECO:0000256" key="4">
    <source>
        <dbReference type="ARBA" id="ARBA00007410"/>
    </source>
</evidence>
<feature type="transmembrane region" description="Helical" evidence="18">
    <location>
        <begin position="300"/>
        <end position="323"/>
    </location>
</feature>
<dbReference type="GO" id="GO:0008203">
    <property type="term" value="P:cholesterol metabolic process"/>
    <property type="evidence" value="ECO:0007669"/>
    <property type="project" value="UniProtKB-KW"/>
</dbReference>
<feature type="domain" description="SSD" evidence="19">
    <location>
        <begin position="269"/>
        <end position="429"/>
    </location>
</feature>
<evidence type="ECO:0000313" key="20">
    <source>
        <dbReference type="EMBL" id="JAG30421.1"/>
    </source>
</evidence>
<protein>
    <recommendedName>
        <fullName evidence="5">Sterol regulatory element-binding protein cleavage-activating protein</fullName>
    </recommendedName>
</protein>
<feature type="transmembrane region" description="Helical" evidence="18">
    <location>
        <begin position="383"/>
        <end position="401"/>
    </location>
</feature>
<comment type="function">
    <text evidence="16">Escort protein required for cholesterol as well as lipid homeostasis. Regulates export of the SCAP-SREBP complex from the endoplasmic reticulum to the Golgi upon low cholesterol, thereby regulating the processing of sterol regulatory element-binding proteins (SREBPs) SREBF1/SREBP1 and SREBF2/SREBP2. At high sterol concentrations, formation of a ternary complex with INSIG (INSIG1 or INSIG2) leads to mask the ER export signal in SCAP, promoting retention of the complex in the endoplasmic reticulum. Low sterol concentrations trigger release of INSIG, a conformational change in the SSD domain of SCAP, unmasking of the ER export signal, promoting recruitment into COPII-coated vesicles and transport of the SCAP-SREBP to the Golgi: in the Golgi, SREBPs are then processed, releasing the transcription factor fragment of SREBPs from the membrane, its import into the nucleus and up-regulation of LDLR, INSIG1 and the mevalonate pathway. Binds cholesterol via its SSD domain.</text>
</comment>
<evidence type="ECO:0000256" key="7">
    <source>
        <dbReference type="ARBA" id="ARBA00022574"/>
    </source>
</evidence>
<gene>
    <name evidence="21" type="primary">scap_1</name>
    <name evidence="22" type="synonym">scap</name>
    <name evidence="20" type="synonym">scap_2</name>
    <name evidence="21" type="ORF">CM83_88710</name>
    <name evidence="20" type="ORF">CM83_88715</name>
    <name evidence="22" type="ORF">g.62166</name>
</gene>
<dbReference type="InterPro" id="IPR053958">
    <property type="entry name" value="HMGCR/SNAP/NPC1-like_SSD"/>
</dbReference>
<keyword evidence="18" id="KW-0812">Transmembrane</keyword>
<dbReference type="Pfam" id="PF24017">
    <property type="entry name" value="Beta-prop_SCAP"/>
    <property type="match status" value="1"/>
</dbReference>
<evidence type="ECO:0000256" key="2">
    <source>
        <dbReference type="ARBA" id="ARBA00004394"/>
    </source>
</evidence>
<feature type="transmembrane region" description="Helical" evidence="18">
    <location>
        <begin position="335"/>
        <end position="356"/>
    </location>
</feature>
<keyword evidence="12" id="KW-0446">Lipid-binding</keyword>
<dbReference type="GO" id="GO:0032934">
    <property type="term" value="F:sterol binding"/>
    <property type="evidence" value="ECO:0007669"/>
    <property type="project" value="InterPro"/>
</dbReference>
<dbReference type="GO" id="GO:0012507">
    <property type="term" value="C:ER to Golgi transport vesicle membrane"/>
    <property type="evidence" value="ECO:0007669"/>
    <property type="project" value="UniProtKB-SubCell"/>
</dbReference>
<dbReference type="SUPFAM" id="SSF50998">
    <property type="entry name" value="Quinoprotein alcohol dehydrogenase-like"/>
    <property type="match status" value="1"/>
</dbReference>
<dbReference type="Pfam" id="PF24006">
    <property type="entry name" value="SCAP_N"/>
    <property type="match status" value="1"/>
</dbReference>
<dbReference type="GO" id="GO:0005789">
    <property type="term" value="C:endoplasmic reticulum membrane"/>
    <property type="evidence" value="ECO:0007669"/>
    <property type="project" value="InterPro"/>
</dbReference>
<comment type="similarity">
    <text evidence="4">Belongs to the WD repeat SCAP family.</text>
</comment>
<name>A0A0A9YBG3_LYGHE</name>
<evidence type="ECO:0000256" key="15">
    <source>
        <dbReference type="ARBA" id="ARBA00023221"/>
    </source>
</evidence>
<evidence type="ECO:0000256" key="3">
    <source>
        <dbReference type="ARBA" id="ARBA00004557"/>
    </source>
</evidence>
<feature type="repeat" description="WD" evidence="17">
    <location>
        <begin position="1091"/>
        <end position="1130"/>
    </location>
</feature>
<evidence type="ECO:0000313" key="22">
    <source>
        <dbReference type="EMBL" id="JAP97488.1"/>
    </source>
</evidence>
<dbReference type="SMART" id="SM00320">
    <property type="entry name" value="WD40"/>
    <property type="match status" value="6"/>
</dbReference>
<dbReference type="PANTHER" id="PTHR46378:SF1">
    <property type="entry name" value="STEROL REGULATORY ELEMENT-BINDING PROTEIN CLEAVAGE-ACTIVATING PROTEIN"/>
    <property type="match status" value="1"/>
</dbReference>
<dbReference type="InterPro" id="IPR000731">
    <property type="entry name" value="SSD"/>
</dbReference>
<evidence type="ECO:0000259" key="19">
    <source>
        <dbReference type="PROSITE" id="PS50156"/>
    </source>
</evidence>
<evidence type="ECO:0000313" key="21">
    <source>
        <dbReference type="EMBL" id="JAG30422.1"/>
    </source>
</evidence>
<dbReference type="EMBL" id="GDHC01021140">
    <property type="protein sequence ID" value="JAP97488.1"/>
    <property type="molecule type" value="Transcribed_RNA"/>
</dbReference>
<dbReference type="PROSITE" id="PS50082">
    <property type="entry name" value="WD_REPEATS_2"/>
    <property type="match status" value="2"/>
</dbReference>
<reference evidence="21" key="2">
    <citation type="submission" date="2014-07" db="EMBL/GenBank/DDBJ databases">
        <authorList>
            <person name="Hull J."/>
        </authorList>
    </citation>
    <scope>NUCLEOTIDE SEQUENCE</scope>
</reference>
<feature type="transmembrane region" description="Helical" evidence="18">
    <location>
        <begin position="407"/>
        <end position="429"/>
    </location>
</feature>
<keyword evidence="7 17" id="KW-0853">WD repeat</keyword>
<feature type="repeat" description="WD" evidence="17">
    <location>
        <begin position="1048"/>
        <end position="1090"/>
    </location>
</feature>
<keyword evidence="13 18" id="KW-0472">Membrane</keyword>
<feature type="transmembrane region" description="Helical" evidence="18">
    <location>
        <begin position="673"/>
        <end position="698"/>
    </location>
</feature>
<dbReference type="GO" id="GO:0032933">
    <property type="term" value="P:SREBP signaling pathway"/>
    <property type="evidence" value="ECO:0007669"/>
    <property type="project" value="InterPro"/>
</dbReference>
<keyword evidence="10" id="KW-0333">Golgi apparatus</keyword>
<dbReference type="PROSITE" id="PS50156">
    <property type="entry name" value="SSD"/>
    <property type="match status" value="1"/>
</dbReference>
<evidence type="ECO:0000256" key="13">
    <source>
        <dbReference type="ARBA" id="ARBA00023136"/>
    </source>
</evidence>
<dbReference type="InterPro" id="IPR030225">
    <property type="entry name" value="SCAP"/>
</dbReference>
<evidence type="ECO:0000256" key="17">
    <source>
        <dbReference type="PROSITE-ProRule" id="PRU00221"/>
    </source>
</evidence>
<evidence type="ECO:0000256" key="8">
    <source>
        <dbReference type="ARBA" id="ARBA00022737"/>
    </source>
</evidence>
<evidence type="ECO:0000256" key="9">
    <source>
        <dbReference type="ARBA" id="ARBA00022824"/>
    </source>
</evidence>
<dbReference type="EMBL" id="GBHO01013182">
    <property type="protein sequence ID" value="JAG30422.1"/>
    <property type="molecule type" value="Transcribed_RNA"/>
</dbReference>
<evidence type="ECO:0000256" key="18">
    <source>
        <dbReference type="SAM" id="Phobius"/>
    </source>
</evidence>
<dbReference type="InterPro" id="IPR001680">
    <property type="entry name" value="WD40_rpt"/>
</dbReference>
<dbReference type="InterPro" id="IPR057042">
    <property type="entry name" value="Beta-prop_SCAP"/>
</dbReference>
<evidence type="ECO:0000256" key="6">
    <source>
        <dbReference type="ARBA" id="ARBA00022548"/>
    </source>
</evidence>
<comment type="subcellular location">
    <subcellularLocation>
        <location evidence="3">Cytoplasmic vesicle</location>
        <location evidence="3">COPII-coated vesicle membrane</location>
        <topology evidence="3">Multi-pass membrane protein</topology>
    </subcellularLocation>
    <subcellularLocation>
        <location evidence="1">Endoplasmic reticulum</location>
    </subcellularLocation>
    <subcellularLocation>
        <location evidence="2">Golgi apparatus membrane</location>
    </subcellularLocation>
</comment>
<dbReference type="EMBL" id="GBHO01013183">
    <property type="protein sequence ID" value="JAG30421.1"/>
    <property type="molecule type" value="Transcribed_RNA"/>
</dbReference>
<keyword evidence="6" id="KW-0153">Cholesterol metabolism</keyword>
<evidence type="ECO:0000256" key="16">
    <source>
        <dbReference type="ARBA" id="ARBA00045958"/>
    </source>
</evidence>
<feature type="transmembrane region" description="Helical" evidence="18">
    <location>
        <begin position="495"/>
        <end position="518"/>
    </location>
</feature>
<dbReference type="Gene3D" id="2.130.10.10">
    <property type="entry name" value="YVTN repeat-like/Quinoprotein amine dehydrogenase"/>
    <property type="match status" value="1"/>
</dbReference>
<dbReference type="GO" id="GO:0000139">
    <property type="term" value="C:Golgi membrane"/>
    <property type="evidence" value="ECO:0007669"/>
    <property type="project" value="UniProtKB-SubCell"/>
</dbReference>
<dbReference type="SUPFAM" id="SSF82866">
    <property type="entry name" value="Multidrug efflux transporter AcrB transmembrane domain"/>
    <property type="match status" value="1"/>
</dbReference>
<dbReference type="InterPro" id="IPR015943">
    <property type="entry name" value="WD40/YVTN_repeat-like_dom_sf"/>
</dbReference>
<keyword evidence="15" id="KW-0753">Steroid metabolism</keyword>
<organism evidence="21">
    <name type="scientific">Lygus hesperus</name>
    <name type="common">Western plant bug</name>
    <dbReference type="NCBI Taxonomy" id="30085"/>
    <lineage>
        <taxon>Eukaryota</taxon>
        <taxon>Metazoa</taxon>
        <taxon>Ecdysozoa</taxon>
        <taxon>Arthropoda</taxon>
        <taxon>Hexapoda</taxon>
        <taxon>Insecta</taxon>
        <taxon>Pterygota</taxon>
        <taxon>Neoptera</taxon>
        <taxon>Paraneoptera</taxon>
        <taxon>Hemiptera</taxon>
        <taxon>Heteroptera</taxon>
        <taxon>Panheteroptera</taxon>
        <taxon>Cimicomorpha</taxon>
        <taxon>Miridae</taxon>
        <taxon>Mirini</taxon>
        <taxon>Lygus</taxon>
    </lineage>
</organism>
<reference evidence="21" key="1">
    <citation type="journal article" date="2014" name="PLoS ONE">
        <title>Transcriptome-Based Identification of ABC Transporters in the Western Tarnished Plant Bug Lygus hesperus.</title>
        <authorList>
            <person name="Hull J.J."/>
            <person name="Chaney K."/>
            <person name="Geib S.M."/>
            <person name="Fabrick J.A."/>
            <person name="Brent C.S."/>
            <person name="Walsh D."/>
            <person name="Lavine L.C."/>
        </authorList>
    </citation>
    <scope>NUCLEOTIDE SEQUENCE</scope>
</reference>
<keyword evidence="11" id="KW-0443">Lipid metabolism</keyword>
<sequence length="1213" mass="133998">MVAESKSLPERVAGIYYSHGVWCAAHPVPVLVVAVSTVLLSCIPLMNLPLPSNIPLTFVESINSTEELPRWFMDNPVYVHQVILKSAVSPWTAGMLLTDAIRAPLAEVFRLLEAVQNYKHPSGITLSDVCTHVEAPNRPLQLPQYNCLVVSPANFWQQDPSQFFTDINLVSTVYSQMGVQVGKSNLPELLFGMQLKDAGFKRYPLRNRQRVLQYAVTIFYHKYNKEFVDGLNAHLRGLYPLHHNSTDCESCTSSDIVHLYHRGDFDFQEFLPLFFTYLILFFYMYFSVRKIELVRSKVGMALSAVFTVISSLVMSVGLCLFFGLDAAGSSRGREVFPYLVVVVGLENILVLTKSVVSTQPHLDAKIRVAQGLSKEGWGITKNLMAELTILTIGLFTLVPSIQEFCIFAMVGLLCDFFLQMCFFSTVLSLDMRGIEEASDGMVPRLRDYAVPQQNRSIPRTRSVPRIDCHSDENERVPKRLRLVLFWGRTRIVQRAFMVCMIAWIGGFIYSAGIVDYLVPSSPSGRVRELPPGHILGKYRSLLGQEGEAAILGHSPKVNGSESKAGVDEVLLNSADAPSLVPVKWCYLAAVYNSSSYSSCRLASLTPLRLNMLISPNRAAALRNPLEPPQPPLKWHSLAQALDPSEGDMKLSEPGPVHSRGWETPYLPSSPLEVLLVTALCVISILVIAYACLALYHLVCTRNYAQWRSAWSSEETPSTSSQLVLQAVPLVLEGQGQCVEWLASDGSTVSCSYLSGDVNVWDATSGERLSHIDRKNYFAQKYEEQRISLNESGGMGDLEASSGLYEPVPRGRVYSCPDSDRGYLQRVPDLSKSINTNFTKNSPQQPCQPKDYSQTGFDYGPTVQMLYAAQTDGEWNHEDQEEGLFDHCPSIWCMDSAENLVALGTSNGSVEFWEATTGKLKGIYDDKTSIGVTCIKLVSSRCVIARLNGGLEVYTVEWSCPGPNPSYRRSGMGGHSRAASTGGFDFVGGLLNTNSGDTEELRIGRGRAVRAHQQPITVLQAQAGRIITGSRDHTLKVFSLVDELLVFTLHGHCGPITTLFIDNVNPLTAGSGSHDGMVCVWDLLTGACVYSLEAHDGPVTAMTYSSSYVLSLGADERLCVWDRFQGHLLNTVLLAHAYCTSMTMLTHNLLITSKQGSLVIWDVRSGDPVRLVKLGHMDSTVCVSTILPLRDAVACDYGNSLRVVRFPLVRDKSD</sequence>
<accession>A0A0A9YBG3</accession>
<dbReference type="Pfam" id="PF12349">
    <property type="entry name" value="Sterol-sensing"/>
    <property type="match status" value="1"/>
</dbReference>
<feature type="transmembrane region" description="Helical" evidence="18">
    <location>
        <begin position="270"/>
        <end position="288"/>
    </location>
</feature>
<keyword evidence="8" id="KW-0677">Repeat</keyword>
<dbReference type="InterPro" id="IPR011047">
    <property type="entry name" value="Quinoprotein_ADH-like_sf"/>
</dbReference>
<evidence type="ECO:0000256" key="10">
    <source>
        <dbReference type="ARBA" id="ARBA00023034"/>
    </source>
</evidence>
<reference evidence="22" key="3">
    <citation type="journal article" date="2016" name="Gigascience">
        <title>De novo construction of an expanded transcriptome assembly for the western tarnished plant bug, Lygus hesperus.</title>
        <authorList>
            <person name="Tassone E.E."/>
            <person name="Geib S.M."/>
            <person name="Hall B."/>
            <person name="Fabrick J.A."/>
            <person name="Brent C.S."/>
            <person name="Hull J.J."/>
        </authorList>
    </citation>
    <scope>NUCLEOTIDE SEQUENCE</scope>
</reference>
<keyword evidence="18" id="KW-1133">Transmembrane helix</keyword>
<evidence type="ECO:0000256" key="11">
    <source>
        <dbReference type="ARBA" id="ARBA00023098"/>
    </source>
</evidence>
<proteinExistence type="inferred from homology"/>